<organism evidence="2 3">
    <name type="scientific">Hermanssonia centrifuga</name>
    <dbReference type="NCBI Taxonomy" id="98765"/>
    <lineage>
        <taxon>Eukaryota</taxon>
        <taxon>Fungi</taxon>
        <taxon>Dikarya</taxon>
        <taxon>Basidiomycota</taxon>
        <taxon>Agaricomycotina</taxon>
        <taxon>Agaricomycetes</taxon>
        <taxon>Polyporales</taxon>
        <taxon>Meruliaceae</taxon>
        <taxon>Hermanssonia</taxon>
    </lineage>
</organism>
<dbReference type="AlphaFoldDB" id="A0A2R6S4Y9"/>
<dbReference type="Proteomes" id="UP000186601">
    <property type="component" value="Unassembled WGS sequence"/>
</dbReference>
<gene>
    <name evidence="2" type="ORF">PHLCEN_2v790</name>
</gene>
<feature type="region of interest" description="Disordered" evidence="1">
    <location>
        <begin position="30"/>
        <end position="68"/>
    </location>
</feature>
<evidence type="ECO:0000256" key="1">
    <source>
        <dbReference type="SAM" id="MobiDB-lite"/>
    </source>
</evidence>
<comment type="caution">
    <text evidence="2">The sequence shown here is derived from an EMBL/GenBank/DDBJ whole genome shotgun (WGS) entry which is preliminary data.</text>
</comment>
<evidence type="ECO:0000313" key="2">
    <source>
        <dbReference type="EMBL" id="PSS37313.1"/>
    </source>
</evidence>
<dbReference type="EMBL" id="MLYV02000057">
    <property type="protein sequence ID" value="PSS37313.1"/>
    <property type="molecule type" value="Genomic_DNA"/>
</dbReference>
<sequence length="169" mass="17789">MLAPSSLDSSDTSRFNPIFVLPVFSPVNLTTGSSRTSTPVTHTPGRRTGTGSAAVSSPSSRPPTPQSNVLGFRTASLFSILSASGNVPGGYTDGEEHSSLEDIRTKAGRPVVVFPECTTSNGRGLLRFANLFVGVDVPIRPTNELVPHDVTFNLIPYAESVVACLQADD</sequence>
<reference evidence="2 3" key="1">
    <citation type="submission" date="2018-02" db="EMBL/GenBank/DDBJ databases">
        <title>Genome sequence of the basidiomycete white-rot fungus Phlebia centrifuga.</title>
        <authorList>
            <person name="Granchi Z."/>
            <person name="Peng M."/>
            <person name="de Vries R.P."/>
            <person name="Hilden K."/>
            <person name="Makela M.R."/>
            <person name="Grigoriev I."/>
            <person name="Riley R."/>
        </authorList>
    </citation>
    <scope>NUCLEOTIDE SEQUENCE [LARGE SCALE GENOMIC DNA]</scope>
    <source>
        <strain evidence="2 3">FBCC195</strain>
    </source>
</reference>
<dbReference type="OrthoDB" id="272512at2759"/>
<name>A0A2R6S4Y9_9APHY</name>
<protein>
    <submittedName>
        <fullName evidence="2">Uncharacterized protein</fullName>
    </submittedName>
</protein>
<feature type="compositionally biased region" description="Polar residues" evidence="1">
    <location>
        <begin position="30"/>
        <end position="41"/>
    </location>
</feature>
<evidence type="ECO:0000313" key="3">
    <source>
        <dbReference type="Proteomes" id="UP000186601"/>
    </source>
</evidence>
<proteinExistence type="predicted"/>
<accession>A0A2R6S4Y9</accession>
<keyword evidence="3" id="KW-1185">Reference proteome</keyword>
<dbReference type="STRING" id="98765.A0A2R6S4Y9"/>